<comment type="caution">
    <text evidence="2">The sequence shown here is derived from an EMBL/GenBank/DDBJ whole genome shotgun (WGS) entry which is preliminary data.</text>
</comment>
<dbReference type="EMBL" id="LMTR01000065">
    <property type="protein sequence ID" value="KWT67415.1"/>
    <property type="molecule type" value="Genomic_DNA"/>
</dbReference>
<evidence type="ECO:0000256" key="1">
    <source>
        <dbReference type="SAM" id="MobiDB-lite"/>
    </source>
</evidence>
<proteinExistence type="predicted"/>
<gene>
    <name evidence="2" type="ORF">APY04_1980</name>
</gene>
<dbReference type="Proteomes" id="UP000059074">
    <property type="component" value="Unassembled WGS sequence"/>
</dbReference>
<protein>
    <submittedName>
        <fullName evidence="2">Uncharacterized protein</fullName>
    </submittedName>
</protein>
<organism evidence="2 3">
    <name type="scientific">Hyphomicrobium sulfonivorans</name>
    <dbReference type="NCBI Taxonomy" id="121290"/>
    <lineage>
        <taxon>Bacteria</taxon>
        <taxon>Pseudomonadati</taxon>
        <taxon>Pseudomonadota</taxon>
        <taxon>Alphaproteobacteria</taxon>
        <taxon>Hyphomicrobiales</taxon>
        <taxon>Hyphomicrobiaceae</taxon>
        <taxon>Hyphomicrobium</taxon>
    </lineage>
</organism>
<evidence type="ECO:0000313" key="2">
    <source>
        <dbReference type="EMBL" id="KWT67415.1"/>
    </source>
</evidence>
<dbReference type="STRING" id="121290.APY04_1980"/>
<name>A0A109BF61_HYPSL</name>
<dbReference type="AlphaFoldDB" id="A0A109BF61"/>
<feature type="region of interest" description="Disordered" evidence="1">
    <location>
        <begin position="1"/>
        <end position="42"/>
    </location>
</feature>
<keyword evidence="3" id="KW-1185">Reference proteome</keyword>
<sequence length="61" mass="6413">MARHSWLPSVDETPACGRRKNSTAASRGSGAAKSDGVSSTISRCNEEAVAPLCNRVNEPLI</sequence>
<evidence type="ECO:0000313" key="3">
    <source>
        <dbReference type="Proteomes" id="UP000059074"/>
    </source>
</evidence>
<accession>A0A109BF61</accession>
<reference evidence="2 3" key="1">
    <citation type="submission" date="2015-10" db="EMBL/GenBank/DDBJ databases">
        <title>Transcriptomic analysis of a linuron degrading triple-species bacterial consortium.</title>
        <authorList>
            <person name="Albers P."/>
        </authorList>
    </citation>
    <scope>NUCLEOTIDE SEQUENCE [LARGE SCALE GENOMIC DNA]</scope>
    <source>
        <strain evidence="2 3">WDL6</strain>
    </source>
</reference>